<dbReference type="PANTHER" id="PTHR12826:SF15">
    <property type="entry name" value="RIBONUCLEASE Y"/>
    <property type="match status" value="1"/>
</dbReference>
<dbReference type="InterPro" id="IPR017705">
    <property type="entry name" value="Ribonuclease_Y"/>
</dbReference>
<dbReference type="GO" id="GO:0016787">
    <property type="term" value="F:hydrolase activity"/>
    <property type="evidence" value="ECO:0007669"/>
    <property type="project" value="UniProtKB-KW"/>
</dbReference>
<evidence type="ECO:0000256" key="2">
    <source>
        <dbReference type="ARBA" id="ARBA00022759"/>
    </source>
</evidence>
<dbReference type="InterPro" id="IPR003607">
    <property type="entry name" value="HD/PDEase_dom"/>
</dbReference>
<dbReference type="CDD" id="cd00077">
    <property type="entry name" value="HDc"/>
    <property type="match status" value="1"/>
</dbReference>
<comment type="similarity">
    <text evidence="5">Belongs to the RNase Y family.</text>
</comment>
<dbReference type="InterPro" id="IPR004088">
    <property type="entry name" value="KH_dom_type_1"/>
</dbReference>
<evidence type="ECO:0000256" key="7">
    <source>
        <dbReference type="SAM" id="Coils"/>
    </source>
</evidence>
<keyword evidence="5" id="KW-1133">Transmembrane helix</keyword>
<feature type="transmembrane region" description="Helical" evidence="5">
    <location>
        <begin position="6"/>
        <end position="23"/>
    </location>
</feature>
<keyword evidence="3 5" id="KW-0378">Hydrolase</keyword>
<dbReference type="Pfam" id="PF00013">
    <property type="entry name" value="KH_1"/>
    <property type="match status" value="1"/>
</dbReference>
<keyword evidence="2 5" id="KW-0255">Endonuclease</keyword>
<feature type="domain" description="HD" evidence="8">
    <location>
        <begin position="324"/>
        <end position="416"/>
    </location>
</feature>
<keyword evidence="1 5" id="KW-0540">Nuclease</keyword>
<comment type="subcellular location">
    <subcellularLocation>
        <location evidence="5">Cell membrane</location>
        <topology evidence="5">Single-pass membrane protein</topology>
    </subcellularLocation>
</comment>
<dbReference type="GO" id="GO:0003723">
    <property type="term" value="F:RNA binding"/>
    <property type="evidence" value="ECO:0007669"/>
    <property type="project" value="UniProtKB-UniRule"/>
</dbReference>
<evidence type="ECO:0000313" key="9">
    <source>
        <dbReference type="EMBL" id="KKR99612.1"/>
    </source>
</evidence>
<keyword evidence="5" id="KW-1003">Cell membrane</keyword>
<reference evidence="9 10" key="1">
    <citation type="journal article" date="2015" name="Nature">
        <title>rRNA introns, odd ribosomes, and small enigmatic genomes across a large radiation of phyla.</title>
        <authorList>
            <person name="Brown C.T."/>
            <person name="Hug L.A."/>
            <person name="Thomas B.C."/>
            <person name="Sharon I."/>
            <person name="Castelle C.J."/>
            <person name="Singh A."/>
            <person name="Wilkins M.J."/>
            <person name="Williams K.H."/>
            <person name="Banfield J.F."/>
        </authorList>
    </citation>
    <scope>NUCLEOTIDE SEQUENCE [LARGE SCALE GENOMIC DNA]</scope>
</reference>
<dbReference type="GO" id="GO:0006402">
    <property type="term" value="P:mRNA catabolic process"/>
    <property type="evidence" value="ECO:0007669"/>
    <property type="project" value="UniProtKB-UniRule"/>
</dbReference>
<organism evidence="9 10">
    <name type="scientific">Candidatus Magasanikbacteria bacterium GW2011_GWC2_41_17</name>
    <dbReference type="NCBI Taxonomy" id="1619048"/>
    <lineage>
        <taxon>Bacteria</taxon>
        <taxon>Candidatus Magasanikiibacteriota</taxon>
    </lineage>
</organism>
<evidence type="ECO:0000256" key="1">
    <source>
        <dbReference type="ARBA" id="ARBA00022722"/>
    </source>
</evidence>
<dbReference type="SMART" id="SM00471">
    <property type="entry name" value="HDc"/>
    <property type="match status" value="1"/>
</dbReference>
<feature type="coiled-coil region" evidence="7">
    <location>
        <begin position="32"/>
        <end position="134"/>
    </location>
</feature>
<gene>
    <name evidence="5" type="primary">rny</name>
    <name evidence="9" type="ORF">UU49_C0005G0070</name>
</gene>
<evidence type="ECO:0000313" key="10">
    <source>
        <dbReference type="Proteomes" id="UP000034108"/>
    </source>
</evidence>
<keyword evidence="7" id="KW-0175">Coiled coil</keyword>
<dbReference type="Gene3D" id="1.10.3210.10">
    <property type="entry name" value="Hypothetical protein af1432"/>
    <property type="match status" value="1"/>
</dbReference>
<dbReference type="InterPro" id="IPR006674">
    <property type="entry name" value="HD_domain"/>
</dbReference>
<dbReference type="Proteomes" id="UP000034108">
    <property type="component" value="Unassembled WGS sequence"/>
</dbReference>
<dbReference type="SUPFAM" id="SSF54791">
    <property type="entry name" value="Eukaryotic type KH-domain (KH-domain type I)"/>
    <property type="match status" value="1"/>
</dbReference>
<dbReference type="GO" id="GO:0004521">
    <property type="term" value="F:RNA endonuclease activity"/>
    <property type="evidence" value="ECO:0007669"/>
    <property type="project" value="UniProtKB-UniRule"/>
</dbReference>
<evidence type="ECO:0000259" key="8">
    <source>
        <dbReference type="PROSITE" id="PS51831"/>
    </source>
</evidence>
<dbReference type="STRING" id="1619048.UU49_C0005G0070"/>
<dbReference type="GO" id="GO:0005886">
    <property type="term" value="C:plasma membrane"/>
    <property type="evidence" value="ECO:0007669"/>
    <property type="project" value="UniProtKB-SubCell"/>
</dbReference>
<dbReference type="PANTHER" id="PTHR12826">
    <property type="entry name" value="RIBONUCLEASE Y"/>
    <property type="match status" value="1"/>
</dbReference>
<dbReference type="CDD" id="cd22431">
    <property type="entry name" value="KH-I_RNaseY"/>
    <property type="match status" value="1"/>
</dbReference>
<keyword evidence="5" id="KW-0812">Transmembrane</keyword>
<dbReference type="SMART" id="SM00322">
    <property type="entry name" value="KH"/>
    <property type="match status" value="1"/>
</dbReference>
<dbReference type="Pfam" id="PF01966">
    <property type="entry name" value="HD"/>
    <property type="match status" value="1"/>
</dbReference>
<dbReference type="EC" id="3.1.-.-" evidence="5 6"/>
<evidence type="ECO:0000256" key="3">
    <source>
        <dbReference type="ARBA" id="ARBA00022801"/>
    </source>
</evidence>
<dbReference type="PATRIC" id="fig|1619048.3.peg.245"/>
<dbReference type="Gene3D" id="3.30.1370.10">
    <property type="entry name" value="K Homology domain, type 1"/>
    <property type="match status" value="1"/>
</dbReference>
<dbReference type="AlphaFoldDB" id="A0A0G0YH04"/>
<accession>A0A0G0YH04</accession>
<comment type="caution">
    <text evidence="9">The sequence shown here is derived from an EMBL/GenBank/DDBJ whole genome shotgun (WGS) entry which is preliminary data.</text>
</comment>
<dbReference type="PROSITE" id="PS50084">
    <property type="entry name" value="KH_TYPE_1"/>
    <property type="match status" value="1"/>
</dbReference>
<evidence type="ECO:0000256" key="4">
    <source>
        <dbReference type="ARBA" id="ARBA00022884"/>
    </source>
</evidence>
<dbReference type="InterPro" id="IPR022711">
    <property type="entry name" value="RNase_Y_N"/>
</dbReference>
<evidence type="ECO:0000256" key="6">
    <source>
        <dbReference type="NCBIfam" id="TIGR03319"/>
    </source>
</evidence>
<dbReference type="SUPFAM" id="SSF109604">
    <property type="entry name" value="HD-domain/PDEase-like"/>
    <property type="match status" value="1"/>
</dbReference>
<dbReference type="InterPro" id="IPR036612">
    <property type="entry name" value="KH_dom_type_1_sf"/>
</dbReference>
<name>A0A0G0YH04_9BACT</name>
<proteinExistence type="inferred from homology"/>
<dbReference type="PROSITE" id="PS51831">
    <property type="entry name" value="HD"/>
    <property type="match status" value="1"/>
</dbReference>
<dbReference type="HAMAP" id="MF_00335">
    <property type="entry name" value="RNase_Y"/>
    <property type="match status" value="1"/>
</dbReference>
<sequence>MNTILLFLFILSGGLGLLIGYFLRQRIARSRADSVEAKAEKLINETKAKQQEMVLRAREKAMQIIDEAKKEEETRRQELRLIQQRLEKRESMFDQKLLELQDKQQKLQERVDKLNEIKAEVEKLRDEAILKLQAVAALTQEQAREELLKQVEQKIKDDLIGRVYKLEQESSDVFEQKSKEIIITAIQRYASSHAAETTSSVVDLPNEEMKGRIIGKEGRNIKTIEKLTGCELIVDDTPQAITISGFSPIRRQVAKLALTKLIADGRIQPARIEEYVEAAKIELSTDIKKTGEEAVYQLGFTGLDPKMISIIGRLKYRTSYGQNILNHSTEVAHLSAMMAEELGINPVVAKKAGFFHDIGKAIDHETQGGHPEIGHQILKKFNFDEEIAYAALAHHEDKPTTLIACIVKAADAISGARRGARKDSYEQFVHRLEELENVANSFPGIEKVYAIQAGREVRVFVKPEEIDDLNAYNLARNIAQKVEQELQYPGEIRITVIREKRVIEYAK</sequence>
<dbReference type="NCBIfam" id="TIGR00277">
    <property type="entry name" value="HDIG"/>
    <property type="match status" value="1"/>
</dbReference>
<dbReference type="InterPro" id="IPR004087">
    <property type="entry name" value="KH_dom"/>
</dbReference>
<dbReference type="NCBIfam" id="TIGR03319">
    <property type="entry name" value="RNase_Y"/>
    <property type="match status" value="1"/>
</dbReference>
<keyword evidence="4 5" id="KW-0694">RNA-binding</keyword>
<dbReference type="InterPro" id="IPR006675">
    <property type="entry name" value="HDIG_dom"/>
</dbReference>
<protein>
    <recommendedName>
        <fullName evidence="5 6">Ribonuclease Y</fullName>
        <shortName evidence="5">RNase Y</shortName>
        <ecNumber evidence="5 6">3.1.-.-</ecNumber>
    </recommendedName>
</protein>
<keyword evidence="5" id="KW-0472">Membrane</keyword>
<evidence type="ECO:0000256" key="5">
    <source>
        <dbReference type="HAMAP-Rule" id="MF_00335"/>
    </source>
</evidence>
<dbReference type="Pfam" id="PF12072">
    <property type="entry name" value="RNase_Y_N"/>
    <property type="match status" value="1"/>
</dbReference>
<comment type="function">
    <text evidence="5">Endoribonuclease that initiates mRNA decay.</text>
</comment>
<dbReference type="EMBL" id="LCAV01000005">
    <property type="protein sequence ID" value="KKR99612.1"/>
    <property type="molecule type" value="Genomic_DNA"/>
</dbReference>